<gene>
    <name evidence="6" type="ORF">OS493_012812</name>
</gene>
<dbReference type="Gene3D" id="3.30.40.10">
    <property type="entry name" value="Zinc/RING finger domain, C3HC4 (zinc finger)"/>
    <property type="match status" value="1"/>
</dbReference>
<dbReference type="PANTHER" id="PTHR10131">
    <property type="entry name" value="TNF RECEPTOR ASSOCIATED FACTOR"/>
    <property type="match status" value="1"/>
</dbReference>
<feature type="domain" description="RING-type" evidence="5">
    <location>
        <begin position="136"/>
        <end position="177"/>
    </location>
</feature>
<dbReference type="Pfam" id="PF13923">
    <property type="entry name" value="zf-C3HC4_2"/>
    <property type="match status" value="1"/>
</dbReference>
<feature type="region of interest" description="Disordered" evidence="4">
    <location>
        <begin position="72"/>
        <end position="91"/>
    </location>
</feature>
<reference evidence="6" key="1">
    <citation type="submission" date="2023-01" db="EMBL/GenBank/DDBJ databases">
        <title>Genome assembly of the deep-sea coral Lophelia pertusa.</title>
        <authorList>
            <person name="Herrera S."/>
            <person name="Cordes E."/>
        </authorList>
    </citation>
    <scope>NUCLEOTIDE SEQUENCE</scope>
    <source>
        <strain evidence="6">USNM1676648</strain>
        <tissue evidence="6">Polyp</tissue>
    </source>
</reference>
<dbReference type="SMART" id="SM00184">
    <property type="entry name" value="RING"/>
    <property type="match status" value="1"/>
</dbReference>
<organism evidence="6 7">
    <name type="scientific">Desmophyllum pertusum</name>
    <dbReference type="NCBI Taxonomy" id="174260"/>
    <lineage>
        <taxon>Eukaryota</taxon>
        <taxon>Metazoa</taxon>
        <taxon>Cnidaria</taxon>
        <taxon>Anthozoa</taxon>
        <taxon>Hexacorallia</taxon>
        <taxon>Scleractinia</taxon>
        <taxon>Caryophylliina</taxon>
        <taxon>Caryophylliidae</taxon>
        <taxon>Desmophyllum</taxon>
    </lineage>
</organism>
<evidence type="ECO:0000313" key="6">
    <source>
        <dbReference type="EMBL" id="KAJ7373225.1"/>
    </source>
</evidence>
<dbReference type="InterPro" id="IPR001841">
    <property type="entry name" value="Znf_RING"/>
</dbReference>
<evidence type="ECO:0000313" key="7">
    <source>
        <dbReference type="Proteomes" id="UP001163046"/>
    </source>
</evidence>
<dbReference type="AlphaFoldDB" id="A0A9W9Z1G5"/>
<sequence>MEDEIQQFCADLLELFCPKENKQPVQCAIGSADSGKTSLFAPIFQIVPLSQIDNIRILTFCGEETERWQAQKLKRGKKAGGSKTTEGTTGAKELPRETVVNITRKIEEIGGASTISHRLQNPKYKFYEEVKDDFYCPICKDVLFQPVETFCEHYFCGGCFKQAMLSSGIPLGCPVCKTELNAADHITRPSRMVLRLIAELKVKCNNCGCEFSYEDQSNHLCEIRDAQPLRHTPFLYLIPLHKTLSLWRKLWRSFAREI</sequence>
<evidence type="ECO:0000259" key="5">
    <source>
        <dbReference type="PROSITE" id="PS50089"/>
    </source>
</evidence>
<accession>A0A9W9Z1G5</accession>
<name>A0A9W9Z1G5_9CNID</name>
<keyword evidence="7" id="KW-1185">Reference proteome</keyword>
<dbReference type="Proteomes" id="UP001163046">
    <property type="component" value="Unassembled WGS sequence"/>
</dbReference>
<keyword evidence="2" id="KW-0862">Zinc</keyword>
<dbReference type="EMBL" id="MU826831">
    <property type="protein sequence ID" value="KAJ7373225.1"/>
    <property type="molecule type" value="Genomic_DNA"/>
</dbReference>
<evidence type="ECO:0000256" key="4">
    <source>
        <dbReference type="SAM" id="MobiDB-lite"/>
    </source>
</evidence>
<evidence type="ECO:0000256" key="1">
    <source>
        <dbReference type="ARBA" id="ARBA00022771"/>
    </source>
</evidence>
<protein>
    <recommendedName>
        <fullName evidence="5">RING-type domain-containing protein</fullName>
    </recommendedName>
</protein>
<dbReference type="SUPFAM" id="SSF57850">
    <property type="entry name" value="RING/U-box"/>
    <property type="match status" value="1"/>
</dbReference>
<evidence type="ECO:0000256" key="3">
    <source>
        <dbReference type="PROSITE-ProRule" id="PRU00175"/>
    </source>
</evidence>
<dbReference type="OrthoDB" id="45365at2759"/>
<dbReference type="InterPro" id="IPR013083">
    <property type="entry name" value="Znf_RING/FYVE/PHD"/>
</dbReference>
<proteinExistence type="predicted"/>
<dbReference type="PROSITE" id="PS50089">
    <property type="entry name" value="ZF_RING_2"/>
    <property type="match status" value="1"/>
</dbReference>
<keyword evidence="1 3" id="KW-0863">Zinc-finger</keyword>
<dbReference type="GO" id="GO:0008270">
    <property type="term" value="F:zinc ion binding"/>
    <property type="evidence" value="ECO:0007669"/>
    <property type="project" value="UniProtKB-KW"/>
</dbReference>
<comment type="caution">
    <text evidence="6">The sequence shown here is derived from an EMBL/GenBank/DDBJ whole genome shotgun (WGS) entry which is preliminary data.</text>
</comment>
<keyword evidence="1 3" id="KW-0479">Metal-binding</keyword>
<evidence type="ECO:0000256" key="2">
    <source>
        <dbReference type="ARBA" id="ARBA00022833"/>
    </source>
</evidence>